<comment type="caution">
    <text evidence="1">The sequence shown here is derived from an EMBL/GenBank/DDBJ whole genome shotgun (WGS) entry which is preliminary data.</text>
</comment>
<dbReference type="Proteomes" id="UP000696485">
    <property type="component" value="Unassembled WGS sequence"/>
</dbReference>
<protein>
    <submittedName>
        <fullName evidence="1">Uncharacterized protein</fullName>
    </submittedName>
</protein>
<keyword evidence="2" id="KW-1185">Reference proteome</keyword>
<name>A0A9P5SAY1_9FUNG</name>
<sequence length="166" mass="18675">MPTNNTFRLRDNGEPYFSNAFLSSVDYRRGRQQPVAQDQPAPAVLLHQDQEEPLGQLPLEQGPVQPLSFQAVEHHQEPEQVFTVTAQVLQAMTDDIRSSGSMPRTTLNTHPANDGDYVLVKPAQYYEQASASTTPIWSPSASVILTRPTTPYMSHDDEYDRMEDTE</sequence>
<dbReference type="AlphaFoldDB" id="A0A9P5SAY1"/>
<accession>A0A9P5SAY1</accession>
<reference evidence="1" key="1">
    <citation type="journal article" date="2020" name="Fungal Divers.">
        <title>Resolving the Mortierellaceae phylogeny through synthesis of multi-gene phylogenetics and phylogenomics.</title>
        <authorList>
            <person name="Vandepol N."/>
            <person name="Liber J."/>
            <person name="Desiro A."/>
            <person name="Na H."/>
            <person name="Kennedy M."/>
            <person name="Barry K."/>
            <person name="Grigoriev I.V."/>
            <person name="Miller A.N."/>
            <person name="O'Donnell K."/>
            <person name="Stajich J.E."/>
            <person name="Bonito G."/>
        </authorList>
    </citation>
    <scope>NUCLEOTIDE SEQUENCE</scope>
    <source>
        <strain evidence="1">NVP1</strain>
    </source>
</reference>
<organism evidence="1 2">
    <name type="scientific">Podila minutissima</name>
    <dbReference type="NCBI Taxonomy" id="64525"/>
    <lineage>
        <taxon>Eukaryota</taxon>
        <taxon>Fungi</taxon>
        <taxon>Fungi incertae sedis</taxon>
        <taxon>Mucoromycota</taxon>
        <taxon>Mortierellomycotina</taxon>
        <taxon>Mortierellomycetes</taxon>
        <taxon>Mortierellales</taxon>
        <taxon>Mortierellaceae</taxon>
        <taxon>Podila</taxon>
    </lineage>
</organism>
<dbReference type="EMBL" id="JAAAUY010001144">
    <property type="protein sequence ID" value="KAF9324144.1"/>
    <property type="molecule type" value="Genomic_DNA"/>
</dbReference>
<proteinExistence type="predicted"/>
<evidence type="ECO:0000313" key="2">
    <source>
        <dbReference type="Proteomes" id="UP000696485"/>
    </source>
</evidence>
<gene>
    <name evidence="1" type="ORF">BG006_000822</name>
</gene>
<evidence type="ECO:0000313" key="1">
    <source>
        <dbReference type="EMBL" id="KAF9324144.1"/>
    </source>
</evidence>